<dbReference type="AlphaFoldDB" id="A0A2R6RPR1"/>
<protein>
    <submittedName>
        <fullName evidence="2">Uncharacterized protein</fullName>
    </submittedName>
</protein>
<feature type="region of interest" description="Disordered" evidence="1">
    <location>
        <begin position="58"/>
        <end position="86"/>
    </location>
</feature>
<name>A0A2R6RPR1_9APHY</name>
<proteinExistence type="predicted"/>
<dbReference type="EMBL" id="MLYV02000207">
    <property type="protein sequence ID" value="PSS32014.1"/>
    <property type="molecule type" value="Genomic_DNA"/>
</dbReference>
<comment type="caution">
    <text evidence="2">The sequence shown here is derived from an EMBL/GenBank/DDBJ whole genome shotgun (WGS) entry which is preliminary data.</text>
</comment>
<sequence length="86" mass="8716">MLKPKTPSTFEGLGACFAKLARLRGFESKAVLTIGAWDGLLGAGGDRLKVESLAGLRERERPRGAGGAPSLSRSTEAGAAGGGCSL</sequence>
<dbReference type="Proteomes" id="UP000186601">
    <property type="component" value="Unassembled WGS sequence"/>
</dbReference>
<gene>
    <name evidence="2" type="ORF">PHLCEN_2v2256</name>
</gene>
<evidence type="ECO:0000313" key="3">
    <source>
        <dbReference type="Proteomes" id="UP000186601"/>
    </source>
</evidence>
<accession>A0A2R6RPR1</accession>
<evidence type="ECO:0000313" key="2">
    <source>
        <dbReference type="EMBL" id="PSS32014.1"/>
    </source>
</evidence>
<keyword evidence="3" id="KW-1185">Reference proteome</keyword>
<evidence type="ECO:0000256" key="1">
    <source>
        <dbReference type="SAM" id="MobiDB-lite"/>
    </source>
</evidence>
<reference evidence="2 3" key="1">
    <citation type="submission" date="2018-02" db="EMBL/GenBank/DDBJ databases">
        <title>Genome sequence of the basidiomycete white-rot fungus Phlebia centrifuga.</title>
        <authorList>
            <person name="Granchi Z."/>
            <person name="Peng M."/>
            <person name="de Vries R.P."/>
            <person name="Hilden K."/>
            <person name="Makela M.R."/>
            <person name="Grigoriev I."/>
            <person name="Riley R."/>
        </authorList>
    </citation>
    <scope>NUCLEOTIDE SEQUENCE [LARGE SCALE GENOMIC DNA]</scope>
    <source>
        <strain evidence="2 3">FBCC195</strain>
    </source>
</reference>
<organism evidence="2 3">
    <name type="scientific">Hermanssonia centrifuga</name>
    <dbReference type="NCBI Taxonomy" id="98765"/>
    <lineage>
        <taxon>Eukaryota</taxon>
        <taxon>Fungi</taxon>
        <taxon>Dikarya</taxon>
        <taxon>Basidiomycota</taxon>
        <taxon>Agaricomycotina</taxon>
        <taxon>Agaricomycetes</taxon>
        <taxon>Polyporales</taxon>
        <taxon>Meruliaceae</taxon>
        <taxon>Hermanssonia</taxon>
    </lineage>
</organism>